<dbReference type="PANTHER" id="PTHR30353">
    <property type="entry name" value="INNER MEMBRANE PROTEIN DEDA-RELATED"/>
    <property type="match status" value="1"/>
</dbReference>
<dbReference type="AlphaFoldDB" id="A0A516GG60"/>
<reference evidence="9 10" key="1">
    <citation type="submission" date="2019-07" db="EMBL/GenBank/DDBJ databases">
        <title>complete genome sequencing of Ornithinimicrobium sp. H23M54.</title>
        <authorList>
            <person name="Bae J.-W."/>
            <person name="Lee S.-Y."/>
        </authorList>
    </citation>
    <scope>NUCLEOTIDE SEQUENCE [LARGE SCALE GENOMIC DNA]</scope>
    <source>
        <strain evidence="9 10">H23M54</strain>
    </source>
</reference>
<organism evidence="9 10">
    <name type="scientific">Ornithinimicrobium ciconiae</name>
    <dbReference type="NCBI Taxonomy" id="2594265"/>
    <lineage>
        <taxon>Bacteria</taxon>
        <taxon>Bacillati</taxon>
        <taxon>Actinomycetota</taxon>
        <taxon>Actinomycetes</taxon>
        <taxon>Micrococcales</taxon>
        <taxon>Ornithinimicrobiaceae</taxon>
        <taxon>Ornithinimicrobium</taxon>
    </lineage>
</organism>
<evidence type="ECO:0000256" key="1">
    <source>
        <dbReference type="ARBA" id="ARBA00004651"/>
    </source>
</evidence>
<dbReference type="EMBL" id="CP041616">
    <property type="protein sequence ID" value="QDO90515.1"/>
    <property type="molecule type" value="Genomic_DNA"/>
</dbReference>
<feature type="domain" description="VTT" evidence="8">
    <location>
        <begin position="35"/>
        <end position="157"/>
    </location>
</feature>
<name>A0A516GG60_9MICO</name>
<comment type="subcellular location">
    <subcellularLocation>
        <location evidence="1 7">Cell membrane</location>
        <topology evidence="1 7">Multi-pass membrane protein</topology>
    </subcellularLocation>
</comment>
<evidence type="ECO:0000313" key="9">
    <source>
        <dbReference type="EMBL" id="QDO90515.1"/>
    </source>
</evidence>
<dbReference type="Pfam" id="PF09335">
    <property type="entry name" value="VTT_dom"/>
    <property type="match status" value="1"/>
</dbReference>
<comment type="similarity">
    <text evidence="2 7">Belongs to the DedA family.</text>
</comment>
<evidence type="ECO:0000256" key="2">
    <source>
        <dbReference type="ARBA" id="ARBA00010792"/>
    </source>
</evidence>
<evidence type="ECO:0000256" key="4">
    <source>
        <dbReference type="ARBA" id="ARBA00022692"/>
    </source>
</evidence>
<dbReference type="PANTHER" id="PTHR30353:SF0">
    <property type="entry name" value="TRANSMEMBRANE PROTEIN"/>
    <property type="match status" value="1"/>
</dbReference>
<keyword evidence="4 7" id="KW-0812">Transmembrane</keyword>
<evidence type="ECO:0000256" key="6">
    <source>
        <dbReference type="ARBA" id="ARBA00023136"/>
    </source>
</evidence>
<proteinExistence type="inferred from homology"/>
<dbReference type="InterPro" id="IPR032818">
    <property type="entry name" value="DedA-like"/>
</dbReference>
<evidence type="ECO:0000259" key="8">
    <source>
        <dbReference type="Pfam" id="PF09335"/>
    </source>
</evidence>
<keyword evidence="10" id="KW-1185">Reference proteome</keyword>
<keyword evidence="3 7" id="KW-1003">Cell membrane</keyword>
<evidence type="ECO:0000256" key="5">
    <source>
        <dbReference type="ARBA" id="ARBA00022989"/>
    </source>
</evidence>
<evidence type="ECO:0000256" key="3">
    <source>
        <dbReference type="ARBA" id="ARBA00022475"/>
    </source>
</evidence>
<gene>
    <name evidence="9" type="ORF">FNH13_18645</name>
</gene>
<evidence type="ECO:0000256" key="7">
    <source>
        <dbReference type="RuleBase" id="RU367016"/>
    </source>
</evidence>
<keyword evidence="5 7" id="KW-1133">Transmembrane helix</keyword>
<sequence>MEAINDFVGTHADSLWVLWVLFALCIIDGFFPPLPSESIVVGLAAVAVSVGEPNLWWVFLAAATGAFIGDNIAYTIGRHWLTGLNTSPRPRVRRTMAWATRELDKRGAVIIMAARYIPVGRVAVNMTAGATRFPWPLFMVLDAIAALSWAAYSIAIGTVAGNWLHDNPLLAMAVAVTGGVLLGLLVERLLKLITGSPDEAVSLPDTKESA</sequence>
<feature type="transmembrane region" description="Helical" evidence="7">
    <location>
        <begin position="54"/>
        <end position="74"/>
    </location>
</feature>
<dbReference type="GO" id="GO:0005886">
    <property type="term" value="C:plasma membrane"/>
    <property type="evidence" value="ECO:0007669"/>
    <property type="project" value="UniProtKB-SubCell"/>
</dbReference>
<dbReference type="OrthoDB" id="162303at2"/>
<feature type="transmembrane region" description="Helical" evidence="7">
    <location>
        <begin position="168"/>
        <end position="186"/>
    </location>
</feature>
<evidence type="ECO:0000313" key="10">
    <source>
        <dbReference type="Proteomes" id="UP000315395"/>
    </source>
</evidence>
<dbReference type="InterPro" id="IPR032816">
    <property type="entry name" value="VTT_dom"/>
</dbReference>
<dbReference type="Proteomes" id="UP000315395">
    <property type="component" value="Chromosome"/>
</dbReference>
<keyword evidence="6 7" id="KW-0472">Membrane</keyword>
<feature type="transmembrane region" description="Helical" evidence="7">
    <location>
        <begin position="15"/>
        <end position="34"/>
    </location>
</feature>
<accession>A0A516GG60</accession>
<feature type="transmembrane region" description="Helical" evidence="7">
    <location>
        <begin position="135"/>
        <end position="156"/>
    </location>
</feature>
<protein>
    <submittedName>
        <fullName evidence="9">DedA family protein</fullName>
    </submittedName>
</protein>
<dbReference type="KEGG" id="orz:FNH13_18645"/>